<dbReference type="GO" id="GO:0046872">
    <property type="term" value="F:metal ion binding"/>
    <property type="evidence" value="ECO:0007669"/>
    <property type="project" value="UniProtKB-KW"/>
</dbReference>
<keyword evidence="5" id="KW-0408">Iron</keyword>
<dbReference type="GO" id="GO:0003824">
    <property type="term" value="F:catalytic activity"/>
    <property type="evidence" value="ECO:0007669"/>
    <property type="project" value="InterPro"/>
</dbReference>
<evidence type="ECO:0000256" key="2">
    <source>
        <dbReference type="ARBA" id="ARBA00022485"/>
    </source>
</evidence>
<dbReference type="SFLD" id="SFLDG01067">
    <property type="entry name" value="SPASM/twitch_domain_containing"/>
    <property type="match status" value="1"/>
</dbReference>
<evidence type="ECO:0000256" key="3">
    <source>
        <dbReference type="ARBA" id="ARBA00022691"/>
    </source>
</evidence>
<keyword evidence="2" id="KW-0004">4Fe-4S</keyword>
<dbReference type="Pfam" id="PF04055">
    <property type="entry name" value="Radical_SAM"/>
    <property type="match status" value="1"/>
</dbReference>
<evidence type="ECO:0000256" key="6">
    <source>
        <dbReference type="ARBA" id="ARBA00023014"/>
    </source>
</evidence>
<keyword evidence="6" id="KW-0411">Iron-sulfur</keyword>
<dbReference type="InterPro" id="IPR058240">
    <property type="entry name" value="rSAM_sf"/>
</dbReference>
<sequence>MQLTEKYNSPHRLHLETTKRCNLLCEHCYISASDNFEHHKLSQLKKTIFATAQKGATRITFTGGEFLMHPDSKELIEYAISNGYRNIYFITNGIYLRKNILDWLAHLKVKETLKSLFRTITGKTSPLTIGLGISLDGLEGNALIRKYKNGKSVSHEKILEKIKLATQYGLYVTVNTTICNAVTAKELYSLYRKLLELKVDRWQVDQVFMSGRSTTSHAVQDKEEWLDIAKESYYQIIRDYLATYPRHTKMRLEIVQLFRSSILNNGFKIISSDAYHPCSYQFGSIIVEGGSKVRFCPSLRYKGDVIFNNEEKEITRVSYNENEEFKIFSKITIHDLPCKDCRYKFIAHGGCRGNSVSYSNGLFSKDPVCCALAPFLEERIIPLLPCEIQKQYKNAIFNEGKTPENIL</sequence>
<keyword evidence="9" id="KW-1185">Reference proteome</keyword>
<dbReference type="SUPFAM" id="SSF102114">
    <property type="entry name" value="Radical SAM enzymes"/>
    <property type="match status" value="1"/>
</dbReference>
<dbReference type="InterPro" id="IPR013785">
    <property type="entry name" value="Aldolase_TIM"/>
</dbReference>
<dbReference type="AlphaFoldDB" id="A0A4P8QPL5"/>
<keyword evidence="4" id="KW-0479">Metal-binding</keyword>
<dbReference type="Proteomes" id="UP000299580">
    <property type="component" value="Chromosome"/>
</dbReference>
<evidence type="ECO:0000259" key="7">
    <source>
        <dbReference type="PROSITE" id="PS51918"/>
    </source>
</evidence>
<dbReference type="PROSITE" id="PS51918">
    <property type="entry name" value="RADICAL_SAM"/>
    <property type="match status" value="1"/>
</dbReference>
<dbReference type="Gene3D" id="3.20.20.70">
    <property type="entry name" value="Aldolase class I"/>
    <property type="match status" value="1"/>
</dbReference>
<dbReference type="EMBL" id="CP034035">
    <property type="protein sequence ID" value="QCR09102.1"/>
    <property type="molecule type" value="Genomic_DNA"/>
</dbReference>
<dbReference type="RefSeq" id="WP_137714113.1">
    <property type="nucleotide sequence ID" value="NZ_CP034035.1"/>
</dbReference>
<dbReference type="SFLD" id="SFLDS00029">
    <property type="entry name" value="Radical_SAM"/>
    <property type="match status" value="1"/>
</dbReference>
<dbReference type="CDD" id="cd01335">
    <property type="entry name" value="Radical_SAM"/>
    <property type="match status" value="1"/>
</dbReference>
<evidence type="ECO:0000256" key="5">
    <source>
        <dbReference type="ARBA" id="ARBA00023004"/>
    </source>
</evidence>
<dbReference type="InterPro" id="IPR017200">
    <property type="entry name" value="PqqE-like"/>
</dbReference>
<dbReference type="GO" id="GO:0051539">
    <property type="term" value="F:4 iron, 4 sulfur cluster binding"/>
    <property type="evidence" value="ECO:0007669"/>
    <property type="project" value="UniProtKB-KW"/>
</dbReference>
<keyword evidence="3" id="KW-0949">S-adenosyl-L-methionine</keyword>
<dbReference type="InterPro" id="IPR050377">
    <property type="entry name" value="Radical_SAM_PqqE_MftC-like"/>
</dbReference>
<evidence type="ECO:0000256" key="4">
    <source>
        <dbReference type="ARBA" id="ARBA00022723"/>
    </source>
</evidence>
<dbReference type="KEGG" id="brb:EH207_11550"/>
<reference evidence="8 9" key="1">
    <citation type="submission" date="2018-11" db="EMBL/GenBank/DDBJ databases">
        <title>Genome sequences of Brenneria nigrifluens and Brenneria rubrifaciens.</title>
        <authorList>
            <person name="Poret-Peterson A.T."/>
            <person name="McClean A.E."/>
            <person name="Kluepfel D.A."/>
        </authorList>
    </citation>
    <scope>NUCLEOTIDE SEQUENCE [LARGE SCALE GENOMIC DNA]</scope>
    <source>
        <strain evidence="8 9">6D370</strain>
    </source>
</reference>
<dbReference type="PANTHER" id="PTHR11228">
    <property type="entry name" value="RADICAL SAM DOMAIN PROTEIN"/>
    <property type="match status" value="1"/>
</dbReference>
<protein>
    <submittedName>
        <fullName evidence="8">Radical SAM protein</fullName>
    </submittedName>
</protein>
<accession>A0A4P8QPL5</accession>
<dbReference type="PIRSF" id="PIRSF037420">
    <property type="entry name" value="PQQ_syn_pqqE"/>
    <property type="match status" value="1"/>
</dbReference>
<feature type="domain" description="Radical SAM core" evidence="7">
    <location>
        <begin position="7"/>
        <end position="246"/>
    </location>
</feature>
<gene>
    <name evidence="8" type="ORF">EH207_11550</name>
</gene>
<dbReference type="InterPro" id="IPR007197">
    <property type="entry name" value="rSAM"/>
</dbReference>
<dbReference type="OrthoDB" id="9792276at2"/>
<evidence type="ECO:0000256" key="1">
    <source>
        <dbReference type="ARBA" id="ARBA00001966"/>
    </source>
</evidence>
<organism evidence="8 9">
    <name type="scientific">Brenneria rubrifaciens</name>
    <dbReference type="NCBI Taxonomy" id="55213"/>
    <lineage>
        <taxon>Bacteria</taxon>
        <taxon>Pseudomonadati</taxon>
        <taxon>Pseudomonadota</taxon>
        <taxon>Gammaproteobacteria</taxon>
        <taxon>Enterobacterales</taxon>
        <taxon>Pectobacteriaceae</taxon>
        <taxon>Brenneria</taxon>
    </lineage>
</organism>
<name>A0A4P8QPL5_9GAMM</name>
<comment type="cofactor">
    <cofactor evidence="1">
        <name>[4Fe-4S] cluster</name>
        <dbReference type="ChEBI" id="CHEBI:49883"/>
    </cofactor>
</comment>
<dbReference type="PANTHER" id="PTHR11228:SF22">
    <property type="entry name" value="PEPTIDE BIOSYNTHESIS PROTEIN YYDG-RELATED"/>
    <property type="match status" value="1"/>
</dbReference>
<evidence type="ECO:0000313" key="9">
    <source>
        <dbReference type="Proteomes" id="UP000299580"/>
    </source>
</evidence>
<proteinExistence type="predicted"/>
<evidence type="ECO:0000313" key="8">
    <source>
        <dbReference type="EMBL" id="QCR09102.1"/>
    </source>
</evidence>